<organism evidence="1 2">
    <name type="scientific">Aeromonas simiae</name>
    <dbReference type="NCBI Taxonomy" id="218936"/>
    <lineage>
        <taxon>Bacteria</taxon>
        <taxon>Pseudomonadati</taxon>
        <taxon>Pseudomonadota</taxon>
        <taxon>Gammaproteobacteria</taxon>
        <taxon>Aeromonadales</taxon>
        <taxon>Aeromonadaceae</taxon>
        <taxon>Aeromonas</taxon>
    </lineage>
</organism>
<gene>
    <name evidence="1" type="ORF">FE240_03205</name>
</gene>
<name>A0A5J6WSK3_9GAMM</name>
<dbReference type="RefSeq" id="WP_193003351.1">
    <property type="nucleotide sequence ID" value="NZ_CP040449.1"/>
</dbReference>
<evidence type="ECO:0000313" key="1">
    <source>
        <dbReference type="EMBL" id="QFI53800.1"/>
    </source>
</evidence>
<dbReference type="KEGG" id="asim:FE240_03205"/>
<dbReference type="EMBL" id="CP040449">
    <property type="protein sequence ID" value="QFI53800.1"/>
    <property type="molecule type" value="Genomic_DNA"/>
</dbReference>
<proteinExistence type="predicted"/>
<sequence length="61" mass="6920">MARILIIDSTTEQHFPLPQVEQAFLPGHPIELCHIAHSDELSDALLASQDDLFRPEQKERA</sequence>
<dbReference type="AlphaFoldDB" id="A0A5J6WSK3"/>
<accession>A0A5J6WSK3</accession>
<keyword evidence="2" id="KW-1185">Reference proteome</keyword>
<dbReference type="Proteomes" id="UP000594034">
    <property type="component" value="Chromosome"/>
</dbReference>
<reference evidence="1 2" key="1">
    <citation type="submission" date="2019-05" db="EMBL/GenBank/DDBJ databases">
        <title>OXA-830, a novel chromosomally encoded expanded-spectrum class D beta-lactamase in Aeromonas simiae.</title>
        <authorList>
            <person name="Zhou W."/>
            <person name="Chen Q."/>
        </authorList>
    </citation>
    <scope>NUCLEOTIDE SEQUENCE [LARGE SCALE GENOMIC DNA]</scope>
    <source>
        <strain evidence="1 2">A6</strain>
    </source>
</reference>
<evidence type="ECO:0000313" key="2">
    <source>
        <dbReference type="Proteomes" id="UP000594034"/>
    </source>
</evidence>
<protein>
    <submittedName>
        <fullName evidence="1">Uncharacterized protein</fullName>
    </submittedName>
</protein>